<dbReference type="InterPro" id="IPR046947">
    <property type="entry name" value="LytR-like"/>
</dbReference>
<keyword evidence="5" id="KW-1185">Reference proteome</keyword>
<feature type="modified residue" description="4-aspartylphosphate" evidence="1">
    <location>
        <position position="54"/>
    </location>
</feature>
<dbReference type="Gene3D" id="3.40.50.2300">
    <property type="match status" value="1"/>
</dbReference>
<evidence type="ECO:0000313" key="5">
    <source>
        <dbReference type="Proteomes" id="UP000770785"/>
    </source>
</evidence>
<dbReference type="SMART" id="SM00850">
    <property type="entry name" value="LytTR"/>
    <property type="match status" value="1"/>
</dbReference>
<reference evidence="4 5" key="1">
    <citation type="submission" date="2020-03" db="EMBL/GenBank/DDBJ databases">
        <title>Genomic Encyclopedia of Type Strains, Phase IV (KMG-IV): sequencing the most valuable type-strain genomes for metagenomic binning, comparative biology and taxonomic classification.</title>
        <authorList>
            <person name="Goeker M."/>
        </authorList>
    </citation>
    <scope>NUCLEOTIDE SEQUENCE [LARGE SCALE GENOMIC DNA]</scope>
    <source>
        <strain evidence="4 5">DSM 105096</strain>
    </source>
</reference>
<accession>A0ABX0XEJ4</accession>
<evidence type="ECO:0000256" key="1">
    <source>
        <dbReference type="PROSITE-ProRule" id="PRU00169"/>
    </source>
</evidence>
<dbReference type="InterPro" id="IPR001789">
    <property type="entry name" value="Sig_transdc_resp-reg_receiver"/>
</dbReference>
<dbReference type="PROSITE" id="PS50930">
    <property type="entry name" value="HTH_LYTTR"/>
    <property type="match status" value="1"/>
</dbReference>
<comment type="caution">
    <text evidence="4">The sequence shown here is derived from an EMBL/GenBank/DDBJ whole genome shotgun (WGS) entry which is preliminary data.</text>
</comment>
<protein>
    <submittedName>
        <fullName evidence="4">Two-component system LytT family response regulator</fullName>
    </submittedName>
</protein>
<organism evidence="4 5">
    <name type="scientific">Neolewinella antarctica</name>
    <dbReference type="NCBI Taxonomy" id="442734"/>
    <lineage>
        <taxon>Bacteria</taxon>
        <taxon>Pseudomonadati</taxon>
        <taxon>Bacteroidota</taxon>
        <taxon>Saprospiria</taxon>
        <taxon>Saprospirales</taxon>
        <taxon>Lewinellaceae</taxon>
        <taxon>Neolewinella</taxon>
    </lineage>
</organism>
<keyword evidence="1" id="KW-0597">Phosphoprotein</keyword>
<dbReference type="InterPro" id="IPR007492">
    <property type="entry name" value="LytTR_DNA-bd_dom"/>
</dbReference>
<dbReference type="InterPro" id="IPR011006">
    <property type="entry name" value="CheY-like_superfamily"/>
</dbReference>
<dbReference type="PANTHER" id="PTHR37299">
    <property type="entry name" value="TRANSCRIPTIONAL REGULATOR-RELATED"/>
    <property type="match status" value="1"/>
</dbReference>
<sequence length="245" mass="27629">MTAILVEDMPQALAALQVDLKTYCPEVKIIGTADSVVSAAKLLRTEKPDLLLLDIDLGDGTSFDILEIVPDLQAQLVFITASDEYAIKAFRFAAVDYLLKPVDGEQLKAAVDRAKERAGQLNTDSLDLLKKTIREPNKLPDRISLHTSENIMVARIENIVRCESDGNNTRFFIEGEKPVFVTKTLKHFERMLTEHHFVRIHQSHLVNLRHVVEFKKIDSGYLRLSNGDEVPVASRKRAEVVELLR</sequence>
<dbReference type="EMBL" id="JAATJH010000004">
    <property type="protein sequence ID" value="NJC27321.1"/>
    <property type="molecule type" value="Genomic_DNA"/>
</dbReference>
<dbReference type="SMART" id="SM00448">
    <property type="entry name" value="REC"/>
    <property type="match status" value="1"/>
</dbReference>
<proteinExistence type="predicted"/>
<dbReference type="RefSeq" id="WP_168038298.1">
    <property type="nucleotide sequence ID" value="NZ_JAATJH010000004.1"/>
</dbReference>
<dbReference type="PANTHER" id="PTHR37299:SF1">
    <property type="entry name" value="STAGE 0 SPORULATION PROTEIN A HOMOLOG"/>
    <property type="match status" value="1"/>
</dbReference>
<dbReference type="Gene3D" id="2.40.50.1020">
    <property type="entry name" value="LytTr DNA-binding domain"/>
    <property type="match status" value="1"/>
</dbReference>
<name>A0ABX0XEJ4_9BACT</name>
<dbReference type="Proteomes" id="UP000770785">
    <property type="component" value="Unassembled WGS sequence"/>
</dbReference>
<evidence type="ECO:0000313" key="4">
    <source>
        <dbReference type="EMBL" id="NJC27321.1"/>
    </source>
</evidence>
<dbReference type="SUPFAM" id="SSF52172">
    <property type="entry name" value="CheY-like"/>
    <property type="match status" value="1"/>
</dbReference>
<evidence type="ECO:0000259" key="3">
    <source>
        <dbReference type="PROSITE" id="PS50930"/>
    </source>
</evidence>
<dbReference type="Pfam" id="PF00072">
    <property type="entry name" value="Response_reg"/>
    <property type="match status" value="1"/>
</dbReference>
<evidence type="ECO:0000259" key="2">
    <source>
        <dbReference type="PROSITE" id="PS50110"/>
    </source>
</evidence>
<dbReference type="PROSITE" id="PS50110">
    <property type="entry name" value="RESPONSE_REGULATORY"/>
    <property type="match status" value="1"/>
</dbReference>
<dbReference type="Pfam" id="PF04397">
    <property type="entry name" value="LytTR"/>
    <property type="match status" value="1"/>
</dbReference>
<feature type="domain" description="Response regulatory" evidence="2">
    <location>
        <begin position="2"/>
        <end position="115"/>
    </location>
</feature>
<gene>
    <name evidence="4" type="ORF">GGR27_002834</name>
</gene>
<feature type="domain" description="HTH LytTR-type" evidence="3">
    <location>
        <begin position="143"/>
        <end position="245"/>
    </location>
</feature>